<evidence type="ECO:0000256" key="1">
    <source>
        <dbReference type="SAM" id="Phobius"/>
    </source>
</evidence>
<evidence type="ECO:0000313" key="2">
    <source>
        <dbReference type="EMBL" id="WCO69096.1"/>
    </source>
</evidence>
<reference evidence="2" key="1">
    <citation type="submission" date="2023-01" db="EMBL/GenBank/DDBJ databases">
        <title>The diversity of Class Acidimicrobiia in South China Sea sediment environments and the proposal of Iamia marina sp. nov., a novel species of the genus Iamia.</title>
        <authorList>
            <person name="He Y."/>
            <person name="Tian X."/>
        </authorList>
    </citation>
    <scope>NUCLEOTIDE SEQUENCE</scope>
    <source>
        <strain evidence="2">DSM 19957</strain>
    </source>
</reference>
<name>A0AAF0BSY3_9ACTN</name>
<keyword evidence="1" id="KW-0812">Transmembrane</keyword>
<sequence>MVSDETPDVASTVKLPLVSGVKLGFDSVAGVAGINPVKIAGIDKMVEKLASLGTGFDSGMAAKFADVNTMNLAAGRTAFARTQEWVAELCRVEAKLFGPIVDYEAMGTSSIQALGDLVSKPLGSSVVATWAEELGPMPGPKATEAWANLAGPTSSHRSAVQELLKTIGFDAVAGVTRDLGLQATQAMKEVGIFDFAGASTGSESVAGAWAALFDQAAAEVADLLDPLADPAARGKVQIRCLNAIAEFRHLTPSQWVALVAIPVEAYLLYAIEVPDPRLAALSWAVFAATVVGLIMSLDEGAQRRRYGA</sequence>
<organism evidence="2 3">
    <name type="scientific">Iamia majanohamensis</name>
    <dbReference type="NCBI Taxonomy" id="467976"/>
    <lineage>
        <taxon>Bacteria</taxon>
        <taxon>Bacillati</taxon>
        <taxon>Actinomycetota</taxon>
        <taxon>Acidimicrobiia</taxon>
        <taxon>Acidimicrobiales</taxon>
        <taxon>Iamiaceae</taxon>
        <taxon>Iamia</taxon>
    </lineage>
</organism>
<dbReference type="EMBL" id="CP116942">
    <property type="protein sequence ID" value="WCO69096.1"/>
    <property type="molecule type" value="Genomic_DNA"/>
</dbReference>
<gene>
    <name evidence="2" type="ORF">PO878_10200</name>
</gene>
<dbReference type="Proteomes" id="UP001216390">
    <property type="component" value="Chromosome"/>
</dbReference>
<proteinExistence type="predicted"/>
<dbReference type="AlphaFoldDB" id="A0AAF0BSY3"/>
<dbReference type="KEGG" id="ima:PO878_10200"/>
<evidence type="ECO:0000313" key="3">
    <source>
        <dbReference type="Proteomes" id="UP001216390"/>
    </source>
</evidence>
<protein>
    <submittedName>
        <fullName evidence="2">Uncharacterized protein</fullName>
    </submittedName>
</protein>
<keyword evidence="1" id="KW-0472">Membrane</keyword>
<dbReference type="RefSeq" id="WP_272738610.1">
    <property type="nucleotide sequence ID" value="NZ_CP116942.1"/>
</dbReference>
<keyword evidence="1" id="KW-1133">Transmembrane helix</keyword>
<keyword evidence="3" id="KW-1185">Reference proteome</keyword>
<accession>A0AAF0BSY3</accession>
<feature type="transmembrane region" description="Helical" evidence="1">
    <location>
        <begin position="277"/>
        <end position="297"/>
    </location>
</feature>